<evidence type="ECO:0000313" key="5">
    <source>
        <dbReference type="Proteomes" id="UP000564629"/>
    </source>
</evidence>
<feature type="domain" description="PPM-type phosphatase" evidence="1">
    <location>
        <begin position="6"/>
        <end position="240"/>
    </location>
</feature>
<dbReference type="InterPro" id="IPR036457">
    <property type="entry name" value="PPM-type-like_dom_sf"/>
</dbReference>
<dbReference type="SMART" id="SM00331">
    <property type="entry name" value="PP2C_SIG"/>
    <property type="match status" value="1"/>
</dbReference>
<evidence type="ECO:0000313" key="2">
    <source>
        <dbReference type="EMBL" id="GEL47247.1"/>
    </source>
</evidence>
<dbReference type="AlphaFoldDB" id="A0A511FFZ0"/>
<dbReference type="CDD" id="cd00143">
    <property type="entry name" value="PP2Cc"/>
    <property type="match status" value="1"/>
</dbReference>
<accession>A0A511FFZ0</accession>
<gene>
    <name evidence="2" type="ORF">CHO01_23630</name>
    <name evidence="3" type="ORF">HNR08_002926</name>
</gene>
<dbReference type="GO" id="GO:0004722">
    <property type="term" value="F:protein serine/threonine phosphatase activity"/>
    <property type="evidence" value="ECO:0007669"/>
    <property type="project" value="UniProtKB-EC"/>
</dbReference>
<dbReference type="Gene3D" id="3.60.40.10">
    <property type="entry name" value="PPM-type phosphatase domain"/>
    <property type="match status" value="1"/>
</dbReference>
<protein>
    <submittedName>
        <fullName evidence="3">Protein phosphatase</fullName>
        <ecNumber evidence="3">3.1.3.16</ecNumber>
    </submittedName>
</protein>
<dbReference type="InterPro" id="IPR001932">
    <property type="entry name" value="PPM-type_phosphatase-like_dom"/>
</dbReference>
<name>A0A511FFZ0_9CELL</name>
<dbReference type="PROSITE" id="PS51746">
    <property type="entry name" value="PPM_2"/>
    <property type="match status" value="1"/>
</dbReference>
<evidence type="ECO:0000313" key="3">
    <source>
        <dbReference type="EMBL" id="MBB5474190.1"/>
    </source>
</evidence>
<reference evidence="3 5" key="2">
    <citation type="submission" date="2020-08" db="EMBL/GenBank/DDBJ databases">
        <title>Sequencing the genomes of 1000 actinobacteria strains.</title>
        <authorList>
            <person name="Klenk H.-P."/>
        </authorList>
    </citation>
    <scope>NUCLEOTIDE SEQUENCE [LARGE SCALE GENOMIC DNA]</scope>
    <source>
        <strain evidence="3 5">DSM 9581</strain>
    </source>
</reference>
<dbReference type="EC" id="3.1.3.16" evidence="3"/>
<evidence type="ECO:0000313" key="4">
    <source>
        <dbReference type="Proteomes" id="UP000321723"/>
    </source>
</evidence>
<evidence type="ECO:0000259" key="1">
    <source>
        <dbReference type="PROSITE" id="PS51746"/>
    </source>
</evidence>
<dbReference type="SMART" id="SM00332">
    <property type="entry name" value="PP2Cc"/>
    <property type="match status" value="1"/>
</dbReference>
<sequence length="267" mass="27627">MPLSLVTALRSVTGAHRAQNQDAAGSATGYAFVADGVGGHAGGDVASWTVAHRLMAALSAAEPRRWTDEDLRSALAVANADLAMRVRREPELAGMATTFTGVFCGEDTMRVLHIGDSRAYLLRDGVGRRVTRDDSLVQLLVDGGVLSAADAAQDPRRNVILHCLAGDTADATHATLLEVDAAAGDRWLMATDGLTDYVPEEKVLALLRAASSPEEAASDLVEAALDADAWDNVSVAVAEVVVGDAAESEPSRVAGSAADEALGAVLA</sequence>
<dbReference type="Proteomes" id="UP000321723">
    <property type="component" value="Unassembled WGS sequence"/>
</dbReference>
<keyword evidence="3" id="KW-0378">Hydrolase</keyword>
<dbReference type="EMBL" id="JACHDN010000001">
    <property type="protein sequence ID" value="MBB5474190.1"/>
    <property type="molecule type" value="Genomic_DNA"/>
</dbReference>
<comment type="caution">
    <text evidence="2">The sequence shown here is derived from an EMBL/GenBank/DDBJ whole genome shotgun (WGS) entry which is preliminary data.</text>
</comment>
<keyword evidence="4" id="KW-1185">Reference proteome</keyword>
<organism evidence="2 4">
    <name type="scientific">Cellulomonas hominis</name>
    <dbReference type="NCBI Taxonomy" id="156981"/>
    <lineage>
        <taxon>Bacteria</taxon>
        <taxon>Bacillati</taxon>
        <taxon>Actinomycetota</taxon>
        <taxon>Actinomycetes</taxon>
        <taxon>Micrococcales</taxon>
        <taxon>Cellulomonadaceae</taxon>
        <taxon>Cellulomonas</taxon>
    </lineage>
</organism>
<dbReference type="Pfam" id="PF13672">
    <property type="entry name" value="PP2C_2"/>
    <property type="match status" value="1"/>
</dbReference>
<proteinExistence type="predicted"/>
<dbReference type="SUPFAM" id="SSF81606">
    <property type="entry name" value="PP2C-like"/>
    <property type="match status" value="1"/>
</dbReference>
<dbReference type="Proteomes" id="UP000564629">
    <property type="component" value="Unassembled WGS sequence"/>
</dbReference>
<dbReference type="EMBL" id="BJVQ01000033">
    <property type="protein sequence ID" value="GEL47247.1"/>
    <property type="molecule type" value="Genomic_DNA"/>
</dbReference>
<dbReference type="RefSeq" id="WP_146838184.1">
    <property type="nucleotide sequence ID" value="NZ_BJVQ01000033.1"/>
</dbReference>
<reference evidence="2 4" key="1">
    <citation type="submission" date="2019-07" db="EMBL/GenBank/DDBJ databases">
        <title>Whole genome shotgun sequence of Cellulomonas hominis NBRC 16055.</title>
        <authorList>
            <person name="Hosoyama A."/>
            <person name="Uohara A."/>
            <person name="Ohji S."/>
            <person name="Ichikawa N."/>
        </authorList>
    </citation>
    <scope>NUCLEOTIDE SEQUENCE [LARGE SCALE GENOMIC DNA]</scope>
    <source>
        <strain evidence="2 4">NBRC 16055</strain>
    </source>
</reference>
<dbReference type="OrthoDB" id="9801841at2"/>